<comment type="caution">
    <text evidence="1">The sequence shown here is derived from an EMBL/GenBank/DDBJ whole genome shotgun (WGS) entry which is preliminary data.</text>
</comment>
<protein>
    <submittedName>
        <fullName evidence="1">Uncharacterized protein</fullName>
    </submittedName>
</protein>
<evidence type="ECO:0000313" key="1">
    <source>
        <dbReference type="EMBL" id="KAK5634172.1"/>
    </source>
</evidence>
<keyword evidence="2" id="KW-1185">Reference proteome</keyword>
<dbReference type="Proteomes" id="UP001305414">
    <property type="component" value="Unassembled WGS sequence"/>
</dbReference>
<gene>
    <name evidence="1" type="ORF">RRF57_009886</name>
</gene>
<proteinExistence type="predicted"/>
<accession>A0AAN7Z865</accession>
<dbReference type="AlphaFoldDB" id="A0AAN7Z865"/>
<dbReference type="EMBL" id="JAWHQM010000038">
    <property type="protein sequence ID" value="KAK5634172.1"/>
    <property type="molecule type" value="Genomic_DNA"/>
</dbReference>
<organism evidence="1 2">
    <name type="scientific">Xylaria bambusicola</name>
    <dbReference type="NCBI Taxonomy" id="326684"/>
    <lineage>
        <taxon>Eukaryota</taxon>
        <taxon>Fungi</taxon>
        <taxon>Dikarya</taxon>
        <taxon>Ascomycota</taxon>
        <taxon>Pezizomycotina</taxon>
        <taxon>Sordariomycetes</taxon>
        <taxon>Xylariomycetidae</taxon>
        <taxon>Xylariales</taxon>
        <taxon>Xylariaceae</taxon>
        <taxon>Xylaria</taxon>
    </lineage>
</organism>
<name>A0AAN7Z865_9PEZI</name>
<sequence>MAHRPDGHSRVVQLQALAVWNLLLVNWQTIPIYGRIIVKSSGSWGRPPGIENGADQPWVLSEEPLPGTTFWTQDTSRFGAIEDLSVFDDDTLFNGSMKLSVGPKRTRRLSSQHNLGQISSAQLVLTSRPAAN</sequence>
<reference evidence="1 2" key="1">
    <citation type="submission" date="2023-10" db="EMBL/GenBank/DDBJ databases">
        <title>Draft genome sequence of Xylaria bambusicola isolate GMP-LS, the root and basal stem rot pathogen of sugarcane in Indonesia.</title>
        <authorList>
            <person name="Selvaraj P."/>
            <person name="Muralishankar V."/>
            <person name="Muruganantham S."/>
            <person name="Sp S."/>
            <person name="Haryani S."/>
            <person name="Lau K.J.X."/>
            <person name="Naqvi N.I."/>
        </authorList>
    </citation>
    <scope>NUCLEOTIDE SEQUENCE [LARGE SCALE GENOMIC DNA]</scope>
    <source>
        <strain evidence="1">GMP-LS</strain>
    </source>
</reference>
<evidence type="ECO:0000313" key="2">
    <source>
        <dbReference type="Proteomes" id="UP001305414"/>
    </source>
</evidence>